<accession>T1EPL0</accession>
<dbReference type="GeneID" id="20198510"/>
<gene>
    <name evidence="5" type="primary">20198510</name>
    <name evidence="4" type="ORF">HELRODRAFT_159940</name>
</gene>
<feature type="transmembrane region" description="Helical" evidence="2">
    <location>
        <begin position="320"/>
        <end position="344"/>
    </location>
</feature>
<dbReference type="CTD" id="20198510"/>
<sequence>MSSMRYLLVLIILLDILASNHATVKRKRKKIKKNKIKDLNDEKDDGLSLTLLFSENLIGGAEEDEDQSDDHNADSDKPEDLEDLNKARFVVVDPNGKDETSGGGTLGNGDDDNRGNDDGQGKNDDGDVDGGHGHFNGNSQAYDHQGNASLAAAAADDDDDDDNNNSKKHNYNNDNNNIDRHHHHHKNNDRINKEPNNCGLANKEPNNKEPNNKEPNNKEQNGDVIDYNNNNNDNNNNHDNYEYVYEDYYYDDENENKETLEKNFNILISASYNLENKKHTHLLDDAVSKKNDKMKSNKKSGNEHSDKLYGAAEAQRTNQILLIVTCLFTFFIILLCIVSMVFLVKIKLSRKAWNSS</sequence>
<feature type="signal peptide" evidence="3">
    <location>
        <begin position="1"/>
        <end position="22"/>
    </location>
</feature>
<evidence type="ECO:0000256" key="2">
    <source>
        <dbReference type="SAM" id="Phobius"/>
    </source>
</evidence>
<name>T1EPL0_HELRO</name>
<dbReference type="RefSeq" id="XP_009015230.1">
    <property type="nucleotide sequence ID" value="XM_009016982.1"/>
</dbReference>
<reference evidence="6" key="1">
    <citation type="submission" date="2012-12" db="EMBL/GenBank/DDBJ databases">
        <authorList>
            <person name="Hellsten U."/>
            <person name="Grimwood J."/>
            <person name="Chapman J.A."/>
            <person name="Shapiro H."/>
            <person name="Aerts A."/>
            <person name="Otillar R.P."/>
            <person name="Terry A.Y."/>
            <person name="Boore J.L."/>
            <person name="Simakov O."/>
            <person name="Marletaz F."/>
            <person name="Cho S.-J."/>
            <person name="Edsinger-Gonzales E."/>
            <person name="Havlak P."/>
            <person name="Kuo D.-H."/>
            <person name="Larsson T."/>
            <person name="Lv J."/>
            <person name="Arendt D."/>
            <person name="Savage R."/>
            <person name="Osoegawa K."/>
            <person name="de Jong P."/>
            <person name="Lindberg D.R."/>
            <person name="Seaver E.C."/>
            <person name="Weisblat D.A."/>
            <person name="Putnam N.H."/>
            <person name="Grigoriev I.V."/>
            <person name="Rokhsar D.S."/>
        </authorList>
    </citation>
    <scope>NUCLEOTIDE SEQUENCE</scope>
</reference>
<proteinExistence type="predicted"/>
<evidence type="ECO:0000313" key="4">
    <source>
        <dbReference type="EMBL" id="ESO05862.1"/>
    </source>
</evidence>
<dbReference type="EnsemblMetazoa" id="HelroT159940">
    <property type="protein sequence ID" value="HelroP159940"/>
    <property type="gene ID" value="HelroG159940"/>
</dbReference>
<feature type="compositionally biased region" description="Polar residues" evidence="1">
    <location>
        <begin position="139"/>
        <end position="148"/>
    </location>
</feature>
<evidence type="ECO:0008006" key="7">
    <source>
        <dbReference type="Google" id="ProtNLM"/>
    </source>
</evidence>
<keyword evidence="6" id="KW-1185">Reference proteome</keyword>
<organism evidence="5 6">
    <name type="scientific">Helobdella robusta</name>
    <name type="common">Californian leech</name>
    <dbReference type="NCBI Taxonomy" id="6412"/>
    <lineage>
        <taxon>Eukaryota</taxon>
        <taxon>Metazoa</taxon>
        <taxon>Spiralia</taxon>
        <taxon>Lophotrochozoa</taxon>
        <taxon>Annelida</taxon>
        <taxon>Clitellata</taxon>
        <taxon>Hirudinea</taxon>
        <taxon>Rhynchobdellida</taxon>
        <taxon>Glossiphoniidae</taxon>
        <taxon>Helobdella</taxon>
    </lineage>
</organism>
<reference evidence="5" key="3">
    <citation type="submission" date="2015-06" db="UniProtKB">
        <authorList>
            <consortium name="EnsemblMetazoa"/>
        </authorList>
    </citation>
    <scope>IDENTIFICATION</scope>
</reference>
<dbReference type="Proteomes" id="UP000015101">
    <property type="component" value="Unassembled WGS sequence"/>
</dbReference>
<reference evidence="4 6" key="2">
    <citation type="journal article" date="2013" name="Nature">
        <title>Insights into bilaterian evolution from three spiralian genomes.</title>
        <authorList>
            <person name="Simakov O."/>
            <person name="Marletaz F."/>
            <person name="Cho S.J."/>
            <person name="Edsinger-Gonzales E."/>
            <person name="Havlak P."/>
            <person name="Hellsten U."/>
            <person name="Kuo D.H."/>
            <person name="Larsson T."/>
            <person name="Lv J."/>
            <person name="Arendt D."/>
            <person name="Savage R."/>
            <person name="Osoegawa K."/>
            <person name="de Jong P."/>
            <person name="Grimwood J."/>
            <person name="Chapman J.A."/>
            <person name="Shapiro H."/>
            <person name="Aerts A."/>
            <person name="Otillar R.P."/>
            <person name="Terry A.Y."/>
            <person name="Boore J.L."/>
            <person name="Grigoriev I.V."/>
            <person name="Lindberg D.R."/>
            <person name="Seaver E.C."/>
            <person name="Weisblat D.A."/>
            <person name="Putnam N.H."/>
            <person name="Rokhsar D.S."/>
        </authorList>
    </citation>
    <scope>NUCLEOTIDE SEQUENCE</scope>
</reference>
<evidence type="ECO:0000313" key="5">
    <source>
        <dbReference type="EnsemblMetazoa" id="HelroP159940"/>
    </source>
</evidence>
<feature type="compositionally biased region" description="Low complexity" evidence="1">
    <location>
        <begin position="226"/>
        <end position="240"/>
    </location>
</feature>
<evidence type="ECO:0000256" key="1">
    <source>
        <dbReference type="SAM" id="MobiDB-lite"/>
    </source>
</evidence>
<feature type="chain" id="PRO_5010979943" description="Syndecan/Neurexin domain-containing protein" evidence="3">
    <location>
        <begin position="23"/>
        <end position="356"/>
    </location>
</feature>
<feature type="compositionally biased region" description="Basic and acidic residues" evidence="1">
    <location>
        <begin position="111"/>
        <end position="132"/>
    </location>
</feature>
<dbReference type="KEGG" id="hro:HELRODRAFT_159940"/>
<keyword evidence="2" id="KW-0812">Transmembrane</keyword>
<dbReference type="HOGENOM" id="CLU_779084_0_0_1"/>
<dbReference type="EMBL" id="KB096324">
    <property type="protein sequence ID" value="ESO05862.1"/>
    <property type="molecule type" value="Genomic_DNA"/>
</dbReference>
<evidence type="ECO:0000313" key="6">
    <source>
        <dbReference type="Proteomes" id="UP000015101"/>
    </source>
</evidence>
<keyword evidence="2" id="KW-0472">Membrane</keyword>
<evidence type="ECO:0000256" key="3">
    <source>
        <dbReference type="SAM" id="SignalP"/>
    </source>
</evidence>
<dbReference type="InParanoid" id="T1EPL0"/>
<keyword evidence="3" id="KW-0732">Signal</keyword>
<feature type="compositionally biased region" description="Basic and acidic residues" evidence="1">
    <location>
        <begin position="69"/>
        <end position="86"/>
    </location>
</feature>
<keyword evidence="2" id="KW-1133">Transmembrane helix</keyword>
<feature type="region of interest" description="Disordered" evidence="1">
    <location>
        <begin position="61"/>
        <end position="240"/>
    </location>
</feature>
<feature type="compositionally biased region" description="Basic and acidic residues" evidence="1">
    <location>
        <begin position="205"/>
        <end position="221"/>
    </location>
</feature>
<dbReference type="AlphaFoldDB" id="T1EPL0"/>
<dbReference type="EMBL" id="AMQM01000438">
    <property type="status" value="NOT_ANNOTATED_CDS"/>
    <property type="molecule type" value="Genomic_DNA"/>
</dbReference>
<protein>
    <recommendedName>
        <fullName evidence="7">Syndecan/Neurexin domain-containing protein</fullName>
    </recommendedName>
</protein>